<evidence type="ECO:0000313" key="2">
    <source>
        <dbReference type="Proteomes" id="UP000028582"/>
    </source>
</evidence>
<evidence type="ECO:0000313" key="1">
    <source>
        <dbReference type="EMBL" id="ETO75864.1"/>
    </source>
</evidence>
<reference evidence="1 2" key="1">
    <citation type="submission" date="2013-11" db="EMBL/GenBank/DDBJ databases">
        <title>The Genome Sequence of Phytophthora parasitica P1976.</title>
        <authorList>
            <consortium name="The Broad Institute Genomics Platform"/>
            <person name="Russ C."/>
            <person name="Tyler B."/>
            <person name="Panabieres F."/>
            <person name="Shan W."/>
            <person name="Tripathy S."/>
            <person name="Grunwald N."/>
            <person name="Machado M."/>
            <person name="Johnson C.S."/>
            <person name="Walker B."/>
            <person name="Young S."/>
            <person name="Zeng Q."/>
            <person name="Gargeya S."/>
            <person name="Fitzgerald M."/>
            <person name="Haas B."/>
            <person name="Abouelleil A."/>
            <person name="Allen A.W."/>
            <person name="Alvarado L."/>
            <person name="Arachchi H.M."/>
            <person name="Berlin A.M."/>
            <person name="Chapman S.B."/>
            <person name="Gainer-Dewar J."/>
            <person name="Goldberg J."/>
            <person name="Griggs A."/>
            <person name="Gujja S."/>
            <person name="Hansen M."/>
            <person name="Howarth C."/>
            <person name="Imamovic A."/>
            <person name="Ireland A."/>
            <person name="Larimer J."/>
            <person name="McCowan C."/>
            <person name="Murphy C."/>
            <person name="Pearson M."/>
            <person name="Poon T.W."/>
            <person name="Priest M."/>
            <person name="Roberts A."/>
            <person name="Saif S."/>
            <person name="Shea T."/>
            <person name="Sisk P."/>
            <person name="Sykes S."/>
            <person name="Wortman J."/>
            <person name="Nusbaum C."/>
            <person name="Birren B."/>
        </authorList>
    </citation>
    <scope>NUCLEOTIDE SEQUENCE [LARGE SCALE GENOMIC DNA]</scope>
    <source>
        <strain evidence="1 2">P1976</strain>
    </source>
</reference>
<sequence>MSVSNRPGGVFATTTALGRYEALKYSILEVIHGTDAGDFGFGVVSKGADKRWR</sequence>
<organism evidence="1 2">
    <name type="scientific">Phytophthora nicotianae P1976</name>
    <dbReference type="NCBI Taxonomy" id="1317066"/>
    <lineage>
        <taxon>Eukaryota</taxon>
        <taxon>Sar</taxon>
        <taxon>Stramenopiles</taxon>
        <taxon>Oomycota</taxon>
        <taxon>Peronosporomycetes</taxon>
        <taxon>Peronosporales</taxon>
        <taxon>Peronosporaceae</taxon>
        <taxon>Phytophthora</taxon>
    </lineage>
</organism>
<dbReference type="AlphaFoldDB" id="A0A081AAF3"/>
<protein>
    <submittedName>
        <fullName evidence="1">Uncharacterized protein</fullName>
    </submittedName>
</protein>
<proteinExistence type="predicted"/>
<dbReference type="Proteomes" id="UP000028582">
    <property type="component" value="Unassembled WGS sequence"/>
</dbReference>
<accession>A0A081AAF3</accession>
<gene>
    <name evidence="1" type="ORF">F444_08625</name>
</gene>
<name>A0A081AAF3_PHYNI</name>
<dbReference type="EMBL" id="ANJA01001616">
    <property type="protein sequence ID" value="ETO75864.1"/>
    <property type="molecule type" value="Genomic_DNA"/>
</dbReference>
<comment type="caution">
    <text evidence="1">The sequence shown here is derived from an EMBL/GenBank/DDBJ whole genome shotgun (WGS) entry which is preliminary data.</text>
</comment>